<organism evidence="1 2">
    <name type="scientific">Nocardioides malaquae</name>
    <dbReference type="NCBI Taxonomy" id="2773426"/>
    <lineage>
        <taxon>Bacteria</taxon>
        <taxon>Bacillati</taxon>
        <taxon>Actinomycetota</taxon>
        <taxon>Actinomycetes</taxon>
        <taxon>Propionibacteriales</taxon>
        <taxon>Nocardioidaceae</taxon>
        <taxon>Nocardioides</taxon>
    </lineage>
</organism>
<comment type="caution">
    <text evidence="1">The sequence shown here is derived from an EMBL/GenBank/DDBJ whole genome shotgun (WGS) entry which is preliminary data.</text>
</comment>
<name>A0ABR9RQT4_9ACTN</name>
<proteinExistence type="predicted"/>
<gene>
    <name evidence="1" type="ORF">IEQ44_04550</name>
</gene>
<keyword evidence="2" id="KW-1185">Reference proteome</keyword>
<evidence type="ECO:0008006" key="3">
    <source>
        <dbReference type="Google" id="ProtNLM"/>
    </source>
</evidence>
<dbReference type="EMBL" id="JADCSA010000003">
    <property type="protein sequence ID" value="MBE7323919.1"/>
    <property type="molecule type" value="Genomic_DNA"/>
</dbReference>
<sequence>MPTALDSQAAEQGGVVSLTQLRRLGVTRGHLRAQVEARRWQRVHSQVIQLTTGLLSREGTWWAAVLEGGPRAHLDGASALLAGGLTGFSTEVVRVSVPPDSRSRRAAGVDIRRTRLWSPDVVVGRGVPRTRPEVAAVRAALWAVSDRQAVLLPTMAVQQGLTTAERVGVALLGVRRDRRRALLHDCVLDLLHGVRSLGEGELARECRRRGLPEPSRQVVRRGPRGRWYLDVCWEPWDVVVEVDGIHHTWASVVVGDALRQNALTLDSHLVLRLPLLGLRVAPDDFFAQIREALVTRGCPLPHNV</sequence>
<accession>A0ABR9RQT4</accession>
<evidence type="ECO:0000313" key="1">
    <source>
        <dbReference type="EMBL" id="MBE7323919.1"/>
    </source>
</evidence>
<evidence type="ECO:0000313" key="2">
    <source>
        <dbReference type="Proteomes" id="UP000756387"/>
    </source>
</evidence>
<dbReference type="RefSeq" id="WP_193637229.1">
    <property type="nucleotide sequence ID" value="NZ_JADCSA010000003.1"/>
</dbReference>
<dbReference type="Proteomes" id="UP000756387">
    <property type="component" value="Unassembled WGS sequence"/>
</dbReference>
<protein>
    <recommendedName>
        <fullName evidence="3">DUF559 domain-containing protein</fullName>
    </recommendedName>
</protein>
<reference evidence="1 2" key="1">
    <citation type="submission" date="2020-10" db="EMBL/GenBank/DDBJ databases">
        <title>Nocardioides sp. isolated from sludge.</title>
        <authorList>
            <person name="Zhang X."/>
        </authorList>
    </citation>
    <scope>NUCLEOTIDE SEQUENCE [LARGE SCALE GENOMIC DNA]</scope>
    <source>
        <strain evidence="1 2">Y6</strain>
    </source>
</reference>